<dbReference type="Pfam" id="PF00126">
    <property type="entry name" value="HTH_1"/>
    <property type="match status" value="1"/>
</dbReference>
<keyword evidence="3" id="KW-0238">DNA-binding</keyword>
<evidence type="ECO:0000313" key="7">
    <source>
        <dbReference type="EMBL" id="MBD2775213.1"/>
    </source>
</evidence>
<comment type="similarity">
    <text evidence="1">Belongs to the LysR transcriptional regulatory family.</text>
</comment>
<comment type="caution">
    <text evidence="7">The sequence shown here is derived from an EMBL/GenBank/DDBJ whole genome shotgun (WGS) entry which is preliminary data.</text>
</comment>
<dbReference type="FunFam" id="1.10.10.10:FF:000001">
    <property type="entry name" value="LysR family transcriptional regulator"/>
    <property type="match status" value="1"/>
</dbReference>
<dbReference type="RefSeq" id="WP_190833301.1">
    <property type="nucleotide sequence ID" value="NZ_CAWPPI010000076.1"/>
</dbReference>
<keyword evidence="2" id="KW-0805">Transcription regulation</keyword>
<dbReference type="AlphaFoldDB" id="A0A8J6XY70"/>
<dbReference type="SUPFAM" id="SSF46785">
    <property type="entry name" value="Winged helix' DNA-binding domain"/>
    <property type="match status" value="1"/>
</dbReference>
<keyword evidence="8" id="KW-1185">Reference proteome</keyword>
<dbReference type="PANTHER" id="PTHR30346">
    <property type="entry name" value="TRANSCRIPTIONAL DUAL REGULATOR HCAR-RELATED"/>
    <property type="match status" value="1"/>
</dbReference>
<dbReference type="GO" id="GO:0003677">
    <property type="term" value="F:DNA binding"/>
    <property type="evidence" value="ECO:0007669"/>
    <property type="project" value="UniProtKB-KW"/>
</dbReference>
<protein>
    <submittedName>
        <fullName evidence="7">LysR family transcriptional regulator</fullName>
    </submittedName>
</protein>
<organism evidence="7 8">
    <name type="scientific">Iningainema tapete BLCC-T55</name>
    <dbReference type="NCBI Taxonomy" id="2748662"/>
    <lineage>
        <taxon>Bacteria</taxon>
        <taxon>Bacillati</taxon>
        <taxon>Cyanobacteriota</taxon>
        <taxon>Cyanophyceae</taxon>
        <taxon>Nostocales</taxon>
        <taxon>Scytonemataceae</taxon>
        <taxon>Iningainema tapete</taxon>
    </lineage>
</organism>
<proteinExistence type="inferred from homology"/>
<dbReference type="InterPro" id="IPR036390">
    <property type="entry name" value="WH_DNA-bd_sf"/>
</dbReference>
<dbReference type="SUPFAM" id="SSF53850">
    <property type="entry name" value="Periplasmic binding protein-like II"/>
    <property type="match status" value="1"/>
</dbReference>
<evidence type="ECO:0000256" key="2">
    <source>
        <dbReference type="ARBA" id="ARBA00023015"/>
    </source>
</evidence>
<accession>A0A8J6XY70</accession>
<evidence type="ECO:0000256" key="1">
    <source>
        <dbReference type="ARBA" id="ARBA00009437"/>
    </source>
</evidence>
<dbReference type="InterPro" id="IPR000847">
    <property type="entry name" value="LysR_HTH_N"/>
</dbReference>
<feature type="domain" description="HTH lysR-type" evidence="6">
    <location>
        <begin position="1"/>
        <end position="58"/>
    </location>
</feature>
<gene>
    <name evidence="7" type="ORF">ICL16_24920</name>
</gene>
<dbReference type="PRINTS" id="PR00039">
    <property type="entry name" value="HTHLYSR"/>
</dbReference>
<dbReference type="InterPro" id="IPR036388">
    <property type="entry name" value="WH-like_DNA-bd_sf"/>
</dbReference>
<dbReference type="PANTHER" id="PTHR30346:SF0">
    <property type="entry name" value="HCA OPERON TRANSCRIPTIONAL ACTIVATOR HCAR"/>
    <property type="match status" value="1"/>
</dbReference>
<evidence type="ECO:0000256" key="3">
    <source>
        <dbReference type="ARBA" id="ARBA00023125"/>
    </source>
</evidence>
<feature type="coiled-coil region" evidence="5">
    <location>
        <begin position="65"/>
        <end position="92"/>
    </location>
</feature>
<dbReference type="PROSITE" id="PS50931">
    <property type="entry name" value="HTH_LYSR"/>
    <property type="match status" value="1"/>
</dbReference>
<reference evidence="7" key="1">
    <citation type="submission" date="2020-09" db="EMBL/GenBank/DDBJ databases">
        <title>Iningainema tapete sp. nov. (Scytonemataceae, Cyanobacteria) from greenhouses in central Florida (USA) produces two types of nodularin with biosynthetic potential for microcystin-LR and anabaenopeptins.</title>
        <authorList>
            <person name="Berthold D.E."/>
            <person name="Lefler F.W."/>
            <person name="Huang I.-S."/>
            <person name="Abdulla H."/>
            <person name="Zimba P.V."/>
            <person name="Laughinghouse H.D. IV."/>
        </authorList>
    </citation>
    <scope>NUCLEOTIDE SEQUENCE</scope>
    <source>
        <strain evidence="7">BLCCT55</strain>
    </source>
</reference>
<evidence type="ECO:0000259" key="6">
    <source>
        <dbReference type="PROSITE" id="PS50931"/>
    </source>
</evidence>
<dbReference type="Proteomes" id="UP000629098">
    <property type="component" value="Unassembled WGS sequence"/>
</dbReference>
<evidence type="ECO:0000313" key="8">
    <source>
        <dbReference type="Proteomes" id="UP000629098"/>
    </source>
</evidence>
<dbReference type="EMBL" id="JACXAE010000076">
    <property type="protein sequence ID" value="MBD2775213.1"/>
    <property type="molecule type" value="Genomic_DNA"/>
</dbReference>
<sequence length="294" mass="33123">MELRHLKYFVTVAEELNFRRAAERLYMEQPPLSRQIRSLEEELGVELFERSKRGVTLTEAGQAFLDEARLTLAQAERAVKAAKKAVVQSEKLVIGFSICIFNRVLSEIIQAFRQEFSDVTVKLIEMSTESQIKALLNEEIDVAFVHGPVNIAELISINLFSELLVVALPPNHYLAAQKQIELRSLALEPFVLCPKQVKPDLYTQILNLCQQAGFQPRIVQEASPPEVLIGLVESGMGISLVATSAEKRHKTQVIYRPLAEPVPSLEIAVAWRKEKNSLVLNQFLNVVKQSHQIT</sequence>
<dbReference type="GO" id="GO:0032993">
    <property type="term" value="C:protein-DNA complex"/>
    <property type="evidence" value="ECO:0007669"/>
    <property type="project" value="TreeGrafter"/>
</dbReference>
<name>A0A8J6XY70_9CYAN</name>
<keyword evidence="4" id="KW-0804">Transcription</keyword>
<dbReference type="CDD" id="cd08414">
    <property type="entry name" value="PBP2_LTTR_aromatics_like"/>
    <property type="match status" value="1"/>
</dbReference>
<keyword evidence="5" id="KW-0175">Coiled coil</keyword>
<dbReference type="InterPro" id="IPR005119">
    <property type="entry name" value="LysR_subst-bd"/>
</dbReference>
<evidence type="ECO:0000256" key="4">
    <source>
        <dbReference type="ARBA" id="ARBA00023163"/>
    </source>
</evidence>
<dbReference type="Pfam" id="PF03466">
    <property type="entry name" value="LysR_substrate"/>
    <property type="match status" value="1"/>
</dbReference>
<dbReference type="Gene3D" id="1.10.10.10">
    <property type="entry name" value="Winged helix-like DNA-binding domain superfamily/Winged helix DNA-binding domain"/>
    <property type="match status" value="1"/>
</dbReference>
<dbReference type="GO" id="GO:0003700">
    <property type="term" value="F:DNA-binding transcription factor activity"/>
    <property type="evidence" value="ECO:0007669"/>
    <property type="project" value="InterPro"/>
</dbReference>
<dbReference type="Gene3D" id="3.40.190.10">
    <property type="entry name" value="Periplasmic binding protein-like II"/>
    <property type="match status" value="2"/>
</dbReference>
<evidence type="ECO:0000256" key="5">
    <source>
        <dbReference type="SAM" id="Coils"/>
    </source>
</evidence>